<evidence type="ECO:0000256" key="1">
    <source>
        <dbReference type="ARBA" id="ARBA00004141"/>
    </source>
</evidence>
<feature type="region of interest" description="Disordered" evidence="8">
    <location>
        <begin position="292"/>
        <end position="329"/>
    </location>
</feature>
<sequence>MSSDTSEPVLLEKPNEEGTPRPSPLSRQSTLTPKKCWICICDATEDDPTNPPTWRTPCACNLTAHEACLLDWVADLENPKKKDRPRDGVIRCPQCKTEIKITRPKSYILEFTKALDRGLALAIYPGLGTAALGTIFAGCWLHGFMSVYVFFGPDHAVRIFNNATNHQRLAYGLVPINLIFSRTNFADSVLTVGTFFLLSTQIDPNRFEIDMTLWPPLPSTVFICLPAIRRAYNWLYFKTFADLNRKWLEAVQPASIQPVEGQEQNLADLANQNDPVDGEMVFELEVRIGEDEDNDNEEDEHVPAADDGAQQGEGPGAANNGNDNGNGNAHVHHQVQEIVEGIGISTTILGALVFPTVAAGMGRLLTYALPKSWMSNANMMNGRPGLLRDQWGRSVVGGAIFIVLKDALLLYSRWKRAQTHKMRSIVDYDKKAQKYLM</sequence>
<dbReference type="GO" id="GO:0008270">
    <property type="term" value="F:zinc ion binding"/>
    <property type="evidence" value="ECO:0007669"/>
    <property type="project" value="UniProtKB-KW"/>
</dbReference>
<dbReference type="PANTHER" id="PTHR46283">
    <property type="entry name" value="E3 UBIQUITIN-PROTEIN LIGASE MARCH5"/>
    <property type="match status" value="1"/>
</dbReference>
<dbReference type="GO" id="GO:0016020">
    <property type="term" value="C:membrane"/>
    <property type="evidence" value="ECO:0007669"/>
    <property type="project" value="UniProtKB-SubCell"/>
</dbReference>
<reference evidence="11 12" key="1">
    <citation type="submission" date="2013-03" db="EMBL/GenBank/DDBJ databases">
        <title>The Genome Sequence of Phialophora europaea CBS 101466.</title>
        <authorList>
            <consortium name="The Broad Institute Genomics Platform"/>
            <person name="Cuomo C."/>
            <person name="de Hoog S."/>
            <person name="Gorbushina A."/>
            <person name="Walker B."/>
            <person name="Young S.K."/>
            <person name="Zeng Q."/>
            <person name="Gargeya S."/>
            <person name="Fitzgerald M."/>
            <person name="Haas B."/>
            <person name="Abouelleil A."/>
            <person name="Allen A.W."/>
            <person name="Alvarado L."/>
            <person name="Arachchi H.M."/>
            <person name="Berlin A.M."/>
            <person name="Chapman S.B."/>
            <person name="Gainer-Dewar J."/>
            <person name="Goldberg J."/>
            <person name="Griggs A."/>
            <person name="Gujja S."/>
            <person name="Hansen M."/>
            <person name="Howarth C."/>
            <person name="Imamovic A."/>
            <person name="Ireland A."/>
            <person name="Larimer J."/>
            <person name="McCowan C."/>
            <person name="Murphy C."/>
            <person name="Pearson M."/>
            <person name="Poon T.W."/>
            <person name="Priest M."/>
            <person name="Roberts A."/>
            <person name="Saif S."/>
            <person name="Shea T."/>
            <person name="Sisk P."/>
            <person name="Sykes S."/>
            <person name="Wortman J."/>
            <person name="Nusbaum C."/>
            <person name="Birren B."/>
        </authorList>
    </citation>
    <scope>NUCLEOTIDE SEQUENCE [LARGE SCALE GENOMIC DNA]</scope>
    <source>
        <strain evidence="11 12">CBS 101466</strain>
    </source>
</reference>
<dbReference type="EMBL" id="KB822711">
    <property type="protein sequence ID" value="ETN46095.1"/>
    <property type="molecule type" value="Genomic_DNA"/>
</dbReference>
<dbReference type="RefSeq" id="XP_008710807.1">
    <property type="nucleotide sequence ID" value="XM_008712585.1"/>
</dbReference>
<dbReference type="InterPro" id="IPR013083">
    <property type="entry name" value="Znf_RING/FYVE/PHD"/>
</dbReference>
<protein>
    <recommendedName>
        <fullName evidence="10">RING-CH-type domain-containing protein</fullName>
    </recommendedName>
</protein>
<feature type="domain" description="RING-CH-type" evidence="10">
    <location>
        <begin position="28"/>
        <end position="102"/>
    </location>
</feature>
<accession>W2SBV5</accession>
<feature type="transmembrane region" description="Helical" evidence="9">
    <location>
        <begin position="390"/>
        <end position="411"/>
    </location>
</feature>
<evidence type="ECO:0000259" key="10">
    <source>
        <dbReference type="PROSITE" id="PS51292"/>
    </source>
</evidence>
<feature type="transmembrane region" description="Helical" evidence="9">
    <location>
        <begin position="348"/>
        <end position="370"/>
    </location>
</feature>
<comment type="subcellular location">
    <subcellularLocation>
        <location evidence="1">Membrane</location>
        <topology evidence="1">Multi-pass membrane protein</topology>
    </subcellularLocation>
</comment>
<evidence type="ECO:0000256" key="6">
    <source>
        <dbReference type="ARBA" id="ARBA00022989"/>
    </source>
</evidence>
<evidence type="ECO:0000256" key="5">
    <source>
        <dbReference type="ARBA" id="ARBA00022833"/>
    </source>
</evidence>
<evidence type="ECO:0000256" key="7">
    <source>
        <dbReference type="ARBA" id="ARBA00023136"/>
    </source>
</evidence>
<evidence type="ECO:0000256" key="2">
    <source>
        <dbReference type="ARBA" id="ARBA00022692"/>
    </source>
</evidence>
<keyword evidence="6 9" id="KW-1133">Transmembrane helix</keyword>
<proteinExistence type="predicted"/>
<dbReference type="GeneID" id="19967618"/>
<name>W2SBV5_CYPE1</name>
<evidence type="ECO:0000256" key="4">
    <source>
        <dbReference type="ARBA" id="ARBA00022771"/>
    </source>
</evidence>
<keyword evidence="5" id="KW-0862">Zinc</keyword>
<dbReference type="STRING" id="1220924.W2SBV5"/>
<keyword evidence="12" id="KW-1185">Reference proteome</keyword>
<dbReference type="OrthoDB" id="5817083at2759"/>
<evidence type="ECO:0000256" key="8">
    <source>
        <dbReference type="SAM" id="MobiDB-lite"/>
    </source>
</evidence>
<keyword evidence="4" id="KW-0863">Zinc-finger</keyword>
<evidence type="ECO:0000256" key="9">
    <source>
        <dbReference type="SAM" id="Phobius"/>
    </source>
</evidence>
<dbReference type="SUPFAM" id="SSF57850">
    <property type="entry name" value="RING/U-box"/>
    <property type="match status" value="1"/>
</dbReference>
<feature type="region of interest" description="Disordered" evidence="8">
    <location>
        <begin position="1"/>
        <end position="29"/>
    </location>
</feature>
<dbReference type="Proteomes" id="UP000030752">
    <property type="component" value="Unassembled WGS sequence"/>
</dbReference>
<dbReference type="InterPro" id="IPR011016">
    <property type="entry name" value="Znf_RING-CH"/>
</dbReference>
<dbReference type="Gene3D" id="3.30.40.10">
    <property type="entry name" value="Zinc/RING finger domain, C3HC4 (zinc finger)"/>
    <property type="match status" value="1"/>
</dbReference>
<keyword evidence="3" id="KW-0479">Metal-binding</keyword>
<dbReference type="PROSITE" id="PS51292">
    <property type="entry name" value="ZF_RING_CH"/>
    <property type="match status" value="1"/>
</dbReference>
<dbReference type="HOGENOM" id="CLU_026793_0_0_1"/>
<evidence type="ECO:0000313" key="12">
    <source>
        <dbReference type="Proteomes" id="UP000030752"/>
    </source>
</evidence>
<dbReference type="VEuPathDB" id="FungiDB:HMPREF1541_00279"/>
<dbReference type="AlphaFoldDB" id="W2SBV5"/>
<evidence type="ECO:0000256" key="3">
    <source>
        <dbReference type="ARBA" id="ARBA00022723"/>
    </source>
</evidence>
<organism evidence="11 12">
    <name type="scientific">Cyphellophora europaea (strain CBS 101466)</name>
    <name type="common">Phialophora europaea</name>
    <dbReference type="NCBI Taxonomy" id="1220924"/>
    <lineage>
        <taxon>Eukaryota</taxon>
        <taxon>Fungi</taxon>
        <taxon>Dikarya</taxon>
        <taxon>Ascomycota</taxon>
        <taxon>Pezizomycotina</taxon>
        <taxon>Eurotiomycetes</taxon>
        <taxon>Chaetothyriomycetidae</taxon>
        <taxon>Chaetothyriales</taxon>
        <taxon>Cyphellophoraceae</taxon>
        <taxon>Cyphellophora</taxon>
    </lineage>
</organism>
<keyword evidence="7 9" id="KW-0472">Membrane</keyword>
<dbReference type="eggNOG" id="KOG3053">
    <property type="taxonomic scope" value="Eukaryota"/>
</dbReference>
<feature type="compositionally biased region" description="Low complexity" evidence="8">
    <location>
        <begin position="305"/>
        <end position="329"/>
    </location>
</feature>
<keyword evidence="2 9" id="KW-0812">Transmembrane</keyword>
<gene>
    <name evidence="11" type="ORF">HMPREF1541_00279</name>
</gene>
<evidence type="ECO:0000313" key="11">
    <source>
        <dbReference type="EMBL" id="ETN46095.1"/>
    </source>
</evidence>
<dbReference type="InParanoid" id="W2SBV5"/>